<feature type="region of interest" description="Disordered" evidence="20">
    <location>
        <begin position="99"/>
        <end position="120"/>
    </location>
</feature>
<evidence type="ECO:0000256" key="14">
    <source>
        <dbReference type="ARBA" id="ARBA00023170"/>
    </source>
</evidence>
<dbReference type="Gene3D" id="3.30.200.20">
    <property type="entry name" value="Phosphorylase Kinase, domain 1"/>
    <property type="match status" value="1"/>
</dbReference>
<keyword evidence="14 23" id="KW-0675">Receptor</keyword>
<dbReference type="SUPFAM" id="SSF56112">
    <property type="entry name" value="Protein kinase-like (PK-like)"/>
    <property type="match status" value="1"/>
</dbReference>
<dbReference type="Gene3D" id="3.80.10.10">
    <property type="entry name" value="Ribonuclease Inhibitor"/>
    <property type="match status" value="1"/>
</dbReference>
<evidence type="ECO:0000256" key="9">
    <source>
        <dbReference type="ARBA" id="ARBA00022741"/>
    </source>
</evidence>
<keyword evidence="10 23" id="KW-0418">Kinase</keyword>
<evidence type="ECO:0000259" key="22">
    <source>
        <dbReference type="PROSITE" id="PS50011"/>
    </source>
</evidence>
<dbReference type="PANTHER" id="PTHR47986:SF1">
    <property type="entry name" value="OS04G0685900 PROTEIN"/>
    <property type="match status" value="1"/>
</dbReference>
<feature type="binding site" evidence="18">
    <location>
        <position position="218"/>
    </location>
    <ligand>
        <name>ATP</name>
        <dbReference type="ChEBI" id="CHEBI:30616"/>
    </ligand>
</feature>
<evidence type="ECO:0000256" key="1">
    <source>
        <dbReference type="ARBA" id="ARBA00004167"/>
    </source>
</evidence>
<evidence type="ECO:0000256" key="10">
    <source>
        <dbReference type="ARBA" id="ARBA00022777"/>
    </source>
</evidence>
<evidence type="ECO:0000256" key="21">
    <source>
        <dbReference type="SAM" id="Phobius"/>
    </source>
</evidence>
<accession>A0A392M9J1</accession>
<comment type="caution">
    <text evidence="23">The sequence shown here is derived from an EMBL/GenBank/DDBJ whole genome shotgun (WGS) entry which is preliminary data.</text>
</comment>
<dbReference type="Pfam" id="PF07714">
    <property type="entry name" value="PK_Tyr_Ser-Thr"/>
    <property type="match status" value="1"/>
</dbReference>
<dbReference type="FunFam" id="3.30.200.20:FF:000039">
    <property type="entry name" value="receptor-like protein kinase FERONIA"/>
    <property type="match status" value="1"/>
</dbReference>
<dbReference type="InterPro" id="IPR032675">
    <property type="entry name" value="LRR_dom_sf"/>
</dbReference>
<evidence type="ECO:0000313" key="24">
    <source>
        <dbReference type="Proteomes" id="UP000265520"/>
    </source>
</evidence>
<keyword evidence="13 21" id="KW-0472">Membrane</keyword>
<dbReference type="PROSITE" id="PS00108">
    <property type="entry name" value="PROTEIN_KINASE_ST"/>
    <property type="match status" value="1"/>
</dbReference>
<feature type="non-terminal residue" evidence="23">
    <location>
        <position position="367"/>
    </location>
</feature>
<protein>
    <recommendedName>
        <fullName evidence="2">non-specific serine/threonine protein kinase</fullName>
        <ecNumber evidence="2">2.7.11.1</ecNumber>
    </recommendedName>
</protein>
<evidence type="ECO:0000256" key="4">
    <source>
        <dbReference type="ARBA" id="ARBA00022614"/>
    </source>
</evidence>
<comment type="similarity">
    <text evidence="19">Belongs to the protein kinase superfamily.</text>
</comment>
<dbReference type="Proteomes" id="UP000265520">
    <property type="component" value="Unassembled WGS sequence"/>
</dbReference>
<feature type="transmembrane region" description="Helical" evidence="21">
    <location>
        <begin position="125"/>
        <end position="146"/>
    </location>
</feature>
<dbReference type="EC" id="2.7.11.1" evidence="2"/>
<organism evidence="23 24">
    <name type="scientific">Trifolium medium</name>
    <dbReference type="NCBI Taxonomy" id="97028"/>
    <lineage>
        <taxon>Eukaryota</taxon>
        <taxon>Viridiplantae</taxon>
        <taxon>Streptophyta</taxon>
        <taxon>Embryophyta</taxon>
        <taxon>Tracheophyta</taxon>
        <taxon>Spermatophyta</taxon>
        <taxon>Magnoliopsida</taxon>
        <taxon>eudicotyledons</taxon>
        <taxon>Gunneridae</taxon>
        <taxon>Pentapetalae</taxon>
        <taxon>rosids</taxon>
        <taxon>fabids</taxon>
        <taxon>Fabales</taxon>
        <taxon>Fabaceae</taxon>
        <taxon>Papilionoideae</taxon>
        <taxon>50 kb inversion clade</taxon>
        <taxon>NPAAA clade</taxon>
        <taxon>Hologalegina</taxon>
        <taxon>IRL clade</taxon>
        <taxon>Trifolieae</taxon>
        <taxon>Trifolium</taxon>
    </lineage>
</organism>
<evidence type="ECO:0000256" key="20">
    <source>
        <dbReference type="SAM" id="MobiDB-lite"/>
    </source>
</evidence>
<dbReference type="InterPro" id="IPR011009">
    <property type="entry name" value="Kinase-like_dom_sf"/>
</dbReference>
<evidence type="ECO:0000256" key="16">
    <source>
        <dbReference type="ARBA" id="ARBA00047899"/>
    </source>
</evidence>
<dbReference type="EMBL" id="LXQA010004297">
    <property type="protein sequence ID" value="MCH82864.1"/>
    <property type="molecule type" value="Genomic_DNA"/>
</dbReference>
<comment type="subcellular location">
    <subcellularLocation>
        <location evidence="1">Membrane</location>
        <topology evidence="1">Single-pass membrane protein</topology>
    </subcellularLocation>
</comment>
<evidence type="ECO:0000256" key="17">
    <source>
        <dbReference type="ARBA" id="ARBA00048679"/>
    </source>
</evidence>
<dbReference type="InterPro" id="IPR017441">
    <property type="entry name" value="Protein_kinase_ATP_BS"/>
</dbReference>
<keyword evidence="12 21" id="KW-1133">Transmembrane helix</keyword>
<dbReference type="AlphaFoldDB" id="A0A392M9J1"/>
<evidence type="ECO:0000256" key="18">
    <source>
        <dbReference type="PROSITE-ProRule" id="PRU10141"/>
    </source>
</evidence>
<dbReference type="InterPro" id="IPR000719">
    <property type="entry name" value="Prot_kinase_dom"/>
</dbReference>
<keyword evidence="15" id="KW-0325">Glycoprotein</keyword>
<comment type="catalytic activity">
    <reaction evidence="17">
        <text>L-seryl-[protein] + ATP = O-phospho-L-seryl-[protein] + ADP + H(+)</text>
        <dbReference type="Rhea" id="RHEA:17989"/>
        <dbReference type="Rhea" id="RHEA-COMP:9863"/>
        <dbReference type="Rhea" id="RHEA-COMP:11604"/>
        <dbReference type="ChEBI" id="CHEBI:15378"/>
        <dbReference type="ChEBI" id="CHEBI:29999"/>
        <dbReference type="ChEBI" id="CHEBI:30616"/>
        <dbReference type="ChEBI" id="CHEBI:83421"/>
        <dbReference type="ChEBI" id="CHEBI:456216"/>
        <dbReference type="EC" id="2.7.11.1"/>
    </reaction>
</comment>
<dbReference type="GO" id="GO:0005524">
    <property type="term" value="F:ATP binding"/>
    <property type="evidence" value="ECO:0007669"/>
    <property type="project" value="UniProtKB-UniRule"/>
</dbReference>
<evidence type="ECO:0000256" key="13">
    <source>
        <dbReference type="ARBA" id="ARBA00023136"/>
    </source>
</evidence>
<dbReference type="PANTHER" id="PTHR47986">
    <property type="entry name" value="OSJNBA0070M12.3 PROTEIN"/>
    <property type="match status" value="1"/>
</dbReference>
<reference evidence="23 24" key="1">
    <citation type="journal article" date="2018" name="Front. Plant Sci.">
        <title>Red Clover (Trifolium pratense) and Zigzag Clover (T. medium) - A Picture of Genomic Similarities and Differences.</title>
        <authorList>
            <person name="Dluhosova J."/>
            <person name="Istvanek J."/>
            <person name="Nedelnik J."/>
            <person name="Repkova J."/>
        </authorList>
    </citation>
    <scope>NUCLEOTIDE SEQUENCE [LARGE SCALE GENOMIC DNA]</scope>
    <source>
        <strain evidence="24">cv. 10/8</strain>
        <tissue evidence="23">Leaf</tissue>
    </source>
</reference>
<keyword evidence="4" id="KW-0433">Leucine-rich repeat</keyword>
<evidence type="ECO:0000256" key="15">
    <source>
        <dbReference type="ARBA" id="ARBA00023180"/>
    </source>
</evidence>
<keyword evidence="8" id="KW-0677">Repeat</keyword>
<evidence type="ECO:0000313" key="23">
    <source>
        <dbReference type="EMBL" id="MCH82864.1"/>
    </source>
</evidence>
<keyword evidence="7" id="KW-0732">Signal</keyword>
<keyword evidence="6 21" id="KW-0812">Transmembrane</keyword>
<keyword evidence="11 18" id="KW-0067">ATP-binding</keyword>
<evidence type="ECO:0000256" key="12">
    <source>
        <dbReference type="ARBA" id="ARBA00022989"/>
    </source>
</evidence>
<keyword evidence="3 19" id="KW-0723">Serine/threonine-protein kinase</keyword>
<dbReference type="InterPro" id="IPR052422">
    <property type="entry name" value="Auxin_Ser/Thr_Kinase"/>
</dbReference>
<dbReference type="SUPFAM" id="SSF52058">
    <property type="entry name" value="L domain-like"/>
    <property type="match status" value="1"/>
</dbReference>
<sequence length="367" mass="40267">MQLQTLTLDNNMFMGPIPRWAGNDPCGGPWFGLVCINSNILRIIIPEKKLNGRVPSSFTKLKSLKSLDLSLNNLEPPLPNFNDGVMVKISGNPLFVNQTQKSPVSRRSQPPSSSRSSSSNKFKTVGIVAGVVVFVFVALVVIIYLIRHYCLKKIKTSIDGSSSVVQLNVVKAQDPLAISIKVLRKATNSFATENELGHGGFGSVYKGELLDGTKIAVKRMEGGGSSKKKIVDFQAEIDVLSKVRHQNLVSLLGYCIEDNEWLLVYEYLPLGTLSSHLFHSKDLKLDPLSWSQRLTIALDVARGLQYLHSLSGQTVIHRDLKCSNILLGNDFRAKVSDFGLARLALDHDKSISTKLAGTFGYIAPECG</sequence>
<keyword evidence="5" id="KW-0808">Transferase</keyword>
<comment type="catalytic activity">
    <reaction evidence="16">
        <text>L-threonyl-[protein] + ATP = O-phospho-L-threonyl-[protein] + ADP + H(+)</text>
        <dbReference type="Rhea" id="RHEA:46608"/>
        <dbReference type="Rhea" id="RHEA-COMP:11060"/>
        <dbReference type="Rhea" id="RHEA-COMP:11605"/>
        <dbReference type="ChEBI" id="CHEBI:15378"/>
        <dbReference type="ChEBI" id="CHEBI:30013"/>
        <dbReference type="ChEBI" id="CHEBI:30616"/>
        <dbReference type="ChEBI" id="CHEBI:61977"/>
        <dbReference type="ChEBI" id="CHEBI:456216"/>
        <dbReference type="EC" id="2.7.11.1"/>
    </reaction>
</comment>
<keyword evidence="24" id="KW-1185">Reference proteome</keyword>
<evidence type="ECO:0000256" key="6">
    <source>
        <dbReference type="ARBA" id="ARBA00022692"/>
    </source>
</evidence>
<dbReference type="SMART" id="SM00220">
    <property type="entry name" value="S_TKc"/>
    <property type="match status" value="1"/>
</dbReference>
<evidence type="ECO:0000256" key="5">
    <source>
        <dbReference type="ARBA" id="ARBA00022679"/>
    </source>
</evidence>
<keyword evidence="9 18" id="KW-0547">Nucleotide-binding</keyword>
<evidence type="ECO:0000256" key="11">
    <source>
        <dbReference type="ARBA" id="ARBA00022840"/>
    </source>
</evidence>
<name>A0A392M9J1_9FABA</name>
<dbReference type="GO" id="GO:0004674">
    <property type="term" value="F:protein serine/threonine kinase activity"/>
    <property type="evidence" value="ECO:0007669"/>
    <property type="project" value="UniProtKB-KW"/>
</dbReference>
<dbReference type="GO" id="GO:0016020">
    <property type="term" value="C:membrane"/>
    <property type="evidence" value="ECO:0007669"/>
    <property type="project" value="UniProtKB-SubCell"/>
</dbReference>
<dbReference type="FunFam" id="1.10.510.10:FF:001023">
    <property type="entry name" value="Os07g0541700 protein"/>
    <property type="match status" value="1"/>
</dbReference>
<evidence type="ECO:0000256" key="8">
    <source>
        <dbReference type="ARBA" id="ARBA00022737"/>
    </source>
</evidence>
<evidence type="ECO:0000256" key="7">
    <source>
        <dbReference type="ARBA" id="ARBA00022729"/>
    </source>
</evidence>
<dbReference type="PROSITE" id="PS00107">
    <property type="entry name" value="PROTEIN_KINASE_ATP"/>
    <property type="match status" value="1"/>
</dbReference>
<proteinExistence type="inferred from homology"/>
<dbReference type="InterPro" id="IPR001245">
    <property type="entry name" value="Ser-Thr/Tyr_kinase_cat_dom"/>
</dbReference>
<evidence type="ECO:0000256" key="3">
    <source>
        <dbReference type="ARBA" id="ARBA00022527"/>
    </source>
</evidence>
<dbReference type="InterPro" id="IPR008271">
    <property type="entry name" value="Ser/Thr_kinase_AS"/>
</dbReference>
<dbReference type="PROSITE" id="PS50011">
    <property type="entry name" value="PROTEIN_KINASE_DOM"/>
    <property type="match status" value="1"/>
</dbReference>
<evidence type="ECO:0000256" key="19">
    <source>
        <dbReference type="RuleBase" id="RU000304"/>
    </source>
</evidence>
<gene>
    <name evidence="23" type="ORF">A2U01_0003676</name>
</gene>
<feature type="domain" description="Protein kinase" evidence="22">
    <location>
        <begin position="190"/>
        <end position="367"/>
    </location>
</feature>
<feature type="compositionally biased region" description="Low complexity" evidence="20">
    <location>
        <begin position="102"/>
        <end position="120"/>
    </location>
</feature>
<evidence type="ECO:0000256" key="2">
    <source>
        <dbReference type="ARBA" id="ARBA00012513"/>
    </source>
</evidence>
<dbReference type="Gene3D" id="1.10.510.10">
    <property type="entry name" value="Transferase(Phosphotransferase) domain 1"/>
    <property type="match status" value="1"/>
</dbReference>